<evidence type="ECO:0000256" key="2">
    <source>
        <dbReference type="ARBA" id="ARBA00022448"/>
    </source>
</evidence>
<protein>
    <submittedName>
        <fullName evidence="8">Major facilitator superfamily domain-containing protein 10</fullName>
    </submittedName>
</protein>
<feature type="transmembrane region" description="Helical" evidence="6">
    <location>
        <begin position="69"/>
        <end position="90"/>
    </location>
</feature>
<evidence type="ECO:0000256" key="6">
    <source>
        <dbReference type="SAM" id="Phobius"/>
    </source>
</evidence>
<feature type="transmembrane region" description="Helical" evidence="6">
    <location>
        <begin position="285"/>
        <end position="306"/>
    </location>
</feature>
<dbReference type="EMBL" id="GGYP01004456">
    <property type="protein sequence ID" value="MDE49227.1"/>
    <property type="molecule type" value="Transcribed_RNA"/>
</dbReference>
<dbReference type="InterPro" id="IPR020846">
    <property type="entry name" value="MFS_dom"/>
</dbReference>
<evidence type="ECO:0000259" key="7">
    <source>
        <dbReference type="PROSITE" id="PS50850"/>
    </source>
</evidence>
<keyword evidence="4 6" id="KW-1133">Transmembrane helix</keyword>
<dbReference type="GO" id="GO:0031526">
    <property type="term" value="C:brush border membrane"/>
    <property type="evidence" value="ECO:0007669"/>
    <property type="project" value="TreeGrafter"/>
</dbReference>
<name>A0A6G1SGD5_9ACAR</name>
<evidence type="ECO:0000256" key="3">
    <source>
        <dbReference type="ARBA" id="ARBA00022692"/>
    </source>
</evidence>
<dbReference type="AlphaFoldDB" id="A0A6G1SGD5"/>
<dbReference type="PANTHER" id="PTHR23504:SF31">
    <property type="entry name" value="MAJOR FACILITATOR SUPERFAMILY DOMAIN-CONTAINING PROTEIN 10"/>
    <property type="match status" value="1"/>
</dbReference>
<dbReference type="PANTHER" id="PTHR23504">
    <property type="entry name" value="MAJOR FACILITATOR SUPERFAMILY DOMAIN-CONTAINING PROTEIN 10"/>
    <property type="match status" value="1"/>
</dbReference>
<evidence type="ECO:0000313" key="8">
    <source>
        <dbReference type="EMBL" id="MDE49227.1"/>
    </source>
</evidence>
<feature type="domain" description="Major facilitator superfamily (MFS) profile" evidence="7">
    <location>
        <begin position="8"/>
        <end position="455"/>
    </location>
</feature>
<feature type="transmembrane region" description="Helical" evidence="6">
    <location>
        <begin position="346"/>
        <end position="363"/>
    </location>
</feature>
<proteinExistence type="predicted"/>
<gene>
    <name evidence="8" type="primary">Mfsd10</name>
    <name evidence="8" type="ORF">g.18716</name>
</gene>
<feature type="transmembrane region" description="Helical" evidence="6">
    <location>
        <begin position="160"/>
        <end position="184"/>
    </location>
</feature>
<sequence>MEPRTKTTFLFVFLTLFLDLLAFTLILPLLPKILDYYAINDKSNFYRFYDKNLKILQGILGVPESHNQVLVAGMLGSWFSLLQFILSPFFGALSDKFGRKSILLISMSGTVLSYAVWLMASQDFRLFFVSRTIGGLSKTNVGLSLAIVSDVSDESSRGKGMAVVGASFSLAFIIGPLFGAYLSTLARGEGQLERQLIIYPALIALALSLVNVALVATFLSETNTSKKGSLRDKRKYESQAKQINENTLTKAFYYVNPRSLLNFSLVEDSNRNKEKRKILKTTGRIYFLYLLFYSGLEFTLSFLTHLRFGFSSMDQGKLYLFSGTIMALIQGGYIRRIKSGSESTYALIGLVLIIPSYILMGLSSSVSHIYQALAMYAFSSAVVVPCLTTIISAQSPVESRGAVMGTFRSIGSLARALGPILASAVFWTFGPTACYIGGALALLAPLYEMRKLIIT</sequence>
<comment type="subcellular location">
    <subcellularLocation>
        <location evidence="1">Membrane</location>
        <topology evidence="1">Multi-pass membrane protein</topology>
    </subcellularLocation>
</comment>
<dbReference type="FunFam" id="1.20.1250.20:FF:000223">
    <property type="entry name" value="Major facilitator superfamily domain-containing protein"/>
    <property type="match status" value="1"/>
</dbReference>
<feature type="transmembrane region" description="Helical" evidence="6">
    <location>
        <begin position="369"/>
        <end position="390"/>
    </location>
</feature>
<feature type="transmembrane region" description="Helical" evidence="6">
    <location>
        <begin position="102"/>
        <end position="120"/>
    </location>
</feature>
<feature type="transmembrane region" description="Helical" evidence="6">
    <location>
        <begin position="7"/>
        <end position="30"/>
    </location>
</feature>
<dbReference type="SUPFAM" id="SSF103473">
    <property type="entry name" value="MFS general substrate transporter"/>
    <property type="match status" value="1"/>
</dbReference>
<feature type="transmembrane region" description="Helical" evidence="6">
    <location>
        <begin position="318"/>
        <end position="334"/>
    </location>
</feature>
<feature type="transmembrane region" description="Helical" evidence="6">
    <location>
        <begin position="424"/>
        <end position="447"/>
    </location>
</feature>
<keyword evidence="3 6" id="KW-0812">Transmembrane</keyword>
<dbReference type="GO" id="GO:0022857">
    <property type="term" value="F:transmembrane transporter activity"/>
    <property type="evidence" value="ECO:0007669"/>
    <property type="project" value="InterPro"/>
</dbReference>
<dbReference type="Gene3D" id="1.20.1250.20">
    <property type="entry name" value="MFS general substrate transporter like domains"/>
    <property type="match status" value="1"/>
</dbReference>
<feature type="transmembrane region" description="Helical" evidence="6">
    <location>
        <begin position="196"/>
        <end position="219"/>
    </location>
</feature>
<dbReference type="PROSITE" id="PS50850">
    <property type="entry name" value="MFS"/>
    <property type="match status" value="1"/>
</dbReference>
<reference evidence="8" key="1">
    <citation type="submission" date="2018-10" db="EMBL/GenBank/DDBJ databases">
        <title>Transcriptome assembly of Aceria tosichella (Wheat curl mite) Type 2.</title>
        <authorList>
            <person name="Scully E.D."/>
            <person name="Geib S.M."/>
            <person name="Palmer N.A."/>
            <person name="Gupta A.K."/>
            <person name="Sarath G."/>
            <person name="Tatineni S."/>
        </authorList>
    </citation>
    <scope>NUCLEOTIDE SEQUENCE</scope>
    <source>
        <strain evidence="8">LincolnNE</strain>
    </source>
</reference>
<dbReference type="InterPro" id="IPR011701">
    <property type="entry name" value="MFS"/>
</dbReference>
<dbReference type="InterPro" id="IPR036259">
    <property type="entry name" value="MFS_trans_sf"/>
</dbReference>
<evidence type="ECO:0000256" key="4">
    <source>
        <dbReference type="ARBA" id="ARBA00022989"/>
    </source>
</evidence>
<keyword evidence="5 6" id="KW-0472">Membrane</keyword>
<keyword evidence="2" id="KW-0813">Transport</keyword>
<organism evidence="8">
    <name type="scientific">Aceria tosichella</name>
    <name type="common">wheat curl mite</name>
    <dbReference type="NCBI Taxonomy" id="561515"/>
    <lineage>
        <taxon>Eukaryota</taxon>
        <taxon>Metazoa</taxon>
        <taxon>Ecdysozoa</taxon>
        <taxon>Arthropoda</taxon>
        <taxon>Chelicerata</taxon>
        <taxon>Arachnida</taxon>
        <taxon>Acari</taxon>
        <taxon>Acariformes</taxon>
        <taxon>Trombidiformes</taxon>
        <taxon>Prostigmata</taxon>
        <taxon>Eupodina</taxon>
        <taxon>Eriophyoidea</taxon>
        <taxon>Eriophyidae</taxon>
        <taxon>Eriophyinae</taxon>
        <taxon>Aceriini</taxon>
        <taxon>Aceria</taxon>
    </lineage>
</organism>
<evidence type="ECO:0000256" key="5">
    <source>
        <dbReference type="ARBA" id="ARBA00023136"/>
    </source>
</evidence>
<evidence type="ECO:0000256" key="1">
    <source>
        <dbReference type="ARBA" id="ARBA00004141"/>
    </source>
</evidence>
<dbReference type="Pfam" id="PF07690">
    <property type="entry name" value="MFS_1"/>
    <property type="match status" value="1"/>
</dbReference>
<accession>A0A6G1SGD5</accession>